<keyword evidence="4" id="KW-1003">Cell membrane</keyword>
<dbReference type="AlphaFoldDB" id="X8CDN7"/>
<evidence type="ECO:0000313" key="9">
    <source>
        <dbReference type="EMBL" id="EUA54497.1"/>
    </source>
</evidence>
<name>X8CDN7_MYCXE</name>
<evidence type="ECO:0000256" key="3">
    <source>
        <dbReference type="ARBA" id="ARBA00022448"/>
    </source>
</evidence>
<evidence type="ECO:0000256" key="5">
    <source>
        <dbReference type="ARBA" id="ARBA00022692"/>
    </source>
</evidence>
<keyword evidence="3" id="KW-0813">Transport</keyword>
<protein>
    <submittedName>
        <fullName evidence="9">Alanine symporter family protein</fullName>
    </submittedName>
</protein>
<evidence type="ECO:0000256" key="4">
    <source>
        <dbReference type="ARBA" id="ARBA00022475"/>
    </source>
</evidence>
<dbReference type="GO" id="GO:0005886">
    <property type="term" value="C:plasma membrane"/>
    <property type="evidence" value="ECO:0007669"/>
    <property type="project" value="UniProtKB-SubCell"/>
</dbReference>
<dbReference type="PANTHER" id="PTHR30330:SF1">
    <property type="entry name" value="AMINO-ACID CARRIER PROTEIN ALST"/>
    <property type="match status" value="1"/>
</dbReference>
<comment type="subcellular location">
    <subcellularLocation>
        <location evidence="1">Cell membrane</location>
        <topology evidence="1">Multi-pass membrane protein</topology>
    </subcellularLocation>
</comment>
<dbReference type="PATRIC" id="fig|1299334.3.peg.3363"/>
<keyword evidence="6 8" id="KW-1133">Transmembrane helix</keyword>
<feature type="transmembrane region" description="Helical" evidence="8">
    <location>
        <begin position="12"/>
        <end position="34"/>
    </location>
</feature>
<dbReference type="PRINTS" id="PR00175">
    <property type="entry name" value="NAALASMPORT"/>
</dbReference>
<evidence type="ECO:0000256" key="1">
    <source>
        <dbReference type="ARBA" id="ARBA00004651"/>
    </source>
</evidence>
<dbReference type="InterPro" id="IPR001463">
    <property type="entry name" value="Na/Ala_symport"/>
</dbReference>
<evidence type="ECO:0000256" key="2">
    <source>
        <dbReference type="ARBA" id="ARBA00009261"/>
    </source>
</evidence>
<comment type="caution">
    <text evidence="9">The sequence shown here is derived from an EMBL/GenBank/DDBJ whole genome shotgun (WGS) entry which is preliminary data.</text>
</comment>
<dbReference type="PANTHER" id="PTHR30330">
    <property type="entry name" value="AGSS FAMILY TRANSPORTER, SODIUM-ALANINE"/>
    <property type="match status" value="1"/>
</dbReference>
<evidence type="ECO:0000256" key="8">
    <source>
        <dbReference type="SAM" id="Phobius"/>
    </source>
</evidence>
<dbReference type="GO" id="GO:0005283">
    <property type="term" value="F:amino acid:sodium symporter activity"/>
    <property type="evidence" value="ECO:0007669"/>
    <property type="project" value="InterPro"/>
</dbReference>
<proteinExistence type="inferred from homology"/>
<gene>
    <name evidence="9" type="ORF">I553_1553</name>
</gene>
<sequence>MSHPVEQGLIQSLGVFVDTMVICTATALVVLVSGPAVYDPAHAGAVVGASLTQSAVAAGLGSWTTGLMSVVVFVFGFSSVLGDYVCAEANLLFLGADNGRSTC</sequence>
<comment type="similarity">
    <text evidence="2">Belongs to the alanine or glycine:cation symporter (AGCS) (TC 2.A.25) family.</text>
</comment>
<accession>X8CDN7</accession>
<organism evidence="9">
    <name type="scientific">Mycobacterium xenopi 4042</name>
    <dbReference type="NCBI Taxonomy" id="1299334"/>
    <lineage>
        <taxon>Bacteria</taxon>
        <taxon>Bacillati</taxon>
        <taxon>Actinomycetota</taxon>
        <taxon>Actinomycetes</taxon>
        <taxon>Mycobacteriales</taxon>
        <taxon>Mycobacteriaceae</taxon>
        <taxon>Mycobacterium</taxon>
    </lineage>
</organism>
<dbReference type="Pfam" id="PF01235">
    <property type="entry name" value="Na_Ala_symp"/>
    <property type="match status" value="1"/>
</dbReference>
<reference evidence="9" key="1">
    <citation type="submission" date="2014-01" db="EMBL/GenBank/DDBJ databases">
        <authorList>
            <person name="Brown-Elliot B."/>
            <person name="Wallace R."/>
            <person name="Lenaerts A."/>
            <person name="Ordway D."/>
            <person name="DeGroote M.A."/>
            <person name="Parker T."/>
            <person name="Sizemore C."/>
            <person name="Tallon L.J."/>
            <person name="Sadzewicz L.K."/>
            <person name="Sengamalay N."/>
            <person name="Fraser C.M."/>
            <person name="Hine E."/>
            <person name="Shefchek K.A."/>
            <person name="Das S.P."/>
            <person name="Tettelin H."/>
        </authorList>
    </citation>
    <scope>NUCLEOTIDE SEQUENCE [LARGE SCALE GENOMIC DNA]</scope>
    <source>
        <strain evidence="9">4042</strain>
    </source>
</reference>
<feature type="transmembrane region" description="Helical" evidence="8">
    <location>
        <begin position="54"/>
        <end position="75"/>
    </location>
</feature>
<evidence type="ECO:0000256" key="7">
    <source>
        <dbReference type="ARBA" id="ARBA00023136"/>
    </source>
</evidence>
<keyword evidence="5 8" id="KW-0812">Transmembrane</keyword>
<evidence type="ECO:0000256" key="6">
    <source>
        <dbReference type="ARBA" id="ARBA00022989"/>
    </source>
</evidence>
<dbReference type="EMBL" id="JAOB01000032">
    <property type="protein sequence ID" value="EUA54497.1"/>
    <property type="molecule type" value="Genomic_DNA"/>
</dbReference>
<keyword evidence="7 8" id="KW-0472">Membrane</keyword>